<protein>
    <submittedName>
        <fullName evidence="4">Uncharacterized protein</fullName>
    </submittedName>
</protein>
<feature type="region of interest" description="Disordered" evidence="1">
    <location>
        <begin position="97"/>
        <end position="118"/>
    </location>
</feature>
<evidence type="ECO:0000256" key="2">
    <source>
        <dbReference type="SAM" id="Phobius"/>
    </source>
</evidence>
<evidence type="ECO:0000313" key="4">
    <source>
        <dbReference type="EMBL" id="RRT54698.1"/>
    </source>
</evidence>
<name>A0A426YSJ3_ENSVE</name>
<keyword evidence="3" id="KW-0732">Signal</keyword>
<evidence type="ECO:0000256" key="3">
    <source>
        <dbReference type="SAM" id="SignalP"/>
    </source>
</evidence>
<feature type="signal peptide" evidence="3">
    <location>
        <begin position="1"/>
        <end position="16"/>
    </location>
</feature>
<dbReference type="Proteomes" id="UP000287651">
    <property type="component" value="Unassembled WGS sequence"/>
</dbReference>
<feature type="compositionally biased region" description="Basic and acidic residues" evidence="1">
    <location>
        <begin position="98"/>
        <end position="118"/>
    </location>
</feature>
<sequence length="118" mass="13012">MYTVPVHLLTLLAASALFCCRTLVRNNTKFTPTPKNASVANPWFTAIDITIVIAIMSNHVKLSMSTVTGRRRGWQAIGRGADHFRSLGAGHCCTTVGRLERSEEPNSGMQEREKRGEP</sequence>
<feature type="transmembrane region" description="Helical" evidence="2">
    <location>
        <begin position="43"/>
        <end position="62"/>
    </location>
</feature>
<dbReference type="EMBL" id="AMZH03010467">
    <property type="protein sequence ID" value="RRT54698.1"/>
    <property type="molecule type" value="Genomic_DNA"/>
</dbReference>
<keyword evidence="2" id="KW-0472">Membrane</keyword>
<gene>
    <name evidence="4" type="ORF">B296_00032981</name>
</gene>
<feature type="chain" id="PRO_5019153248" evidence="3">
    <location>
        <begin position="17"/>
        <end position="118"/>
    </location>
</feature>
<reference evidence="4 5" key="1">
    <citation type="journal article" date="2014" name="Agronomy (Basel)">
        <title>A Draft Genome Sequence for Ensete ventricosum, the Drought-Tolerant Tree Against Hunger.</title>
        <authorList>
            <person name="Harrison J."/>
            <person name="Moore K.A."/>
            <person name="Paszkiewicz K."/>
            <person name="Jones T."/>
            <person name="Grant M."/>
            <person name="Ambacheew D."/>
            <person name="Muzemil S."/>
            <person name="Studholme D.J."/>
        </authorList>
    </citation>
    <scope>NUCLEOTIDE SEQUENCE [LARGE SCALE GENOMIC DNA]</scope>
</reference>
<keyword evidence="2" id="KW-0812">Transmembrane</keyword>
<accession>A0A426YSJ3</accession>
<dbReference type="AlphaFoldDB" id="A0A426YSJ3"/>
<organism evidence="4 5">
    <name type="scientific">Ensete ventricosum</name>
    <name type="common">Abyssinian banana</name>
    <name type="synonym">Musa ensete</name>
    <dbReference type="NCBI Taxonomy" id="4639"/>
    <lineage>
        <taxon>Eukaryota</taxon>
        <taxon>Viridiplantae</taxon>
        <taxon>Streptophyta</taxon>
        <taxon>Embryophyta</taxon>
        <taxon>Tracheophyta</taxon>
        <taxon>Spermatophyta</taxon>
        <taxon>Magnoliopsida</taxon>
        <taxon>Liliopsida</taxon>
        <taxon>Zingiberales</taxon>
        <taxon>Musaceae</taxon>
        <taxon>Ensete</taxon>
    </lineage>
</organism>
<evidence type="ECO:0000256" key="1">
    <source>
        <dbReference type="SAM" id="MobiDB-lite"/>
    </source>
</evidence>
<keyword evidence="2" id="KW-1133">Transmembrane helix</keyword>
<evidence type="ECO:0000313" key="5">
    <source>
        <dbReference type="Proteomes" id="UP000287651"/>
    </source>
</evidence>
<comment type="caution">
    <text evidence="4">The sequence shown here is derived from an EMBL/GenBank/DDBJ whole genome shotgun (WGS) entry which is preliminary data.</text>
</comment>
<proteinExistence type="predicted"/>